<comment type="caution">
    <text evidence="7">The sequence shown here is derived from an EMBL/GenBank/DDBJ whole genome shotgun (WGS) entry which is preliminary data.</text>
</comment>
<evidence type="ECO:0000259" key="6">
    <source>
        <dbReference type="PROSITE" id="PS51935"/>
    </source>
</evidence>
<feature type="compositionally biased region" description="Basic and acidic residues" evidence="5">
    <location>
        <begin position="132"/>
        <end position="143"/>
    </location>
</feature>
<dbReference type="InterPro" id="IPR051794">
    <property type="entry name" value="PG_Endopeptidase_C40"/>
</dbReference>
<dbReference type="AlphaFoldDB" id="A0A8J3S4G7"/>
<evidence type="ECO:0000313" key="7">
    <source>
        <dbReference type="EMBL" id="GIH85776.1"/>
    </source>
</evidence>
<accession>A0A8J3S4G7</accession>
<reference evidence="7" key="1">
    <citation type="submission" date="2021-01" db="EMBL/GenBank/DDBJ databases">
        <title>Whole genome shotgun sequence of Planobispora rosea NBRC 15558.</title>
        <authorList>
            <person name="Komaki H."/>
            <person name="Tamura T."/>
        </authorList>
    </citation>
    <scope>NUCLEOTIDE SEQUENCE</scope>
    <source>
        <strain evidence="7">NBRC 15558</strain>
    </source>
</reference>
<dbReference type="PANTHER" id="PTHR47359">
    <property type="entry name" value="PEPTIDOGLYCAN DL-ENDOPEPTIDASE CWLO"/>
    <property type="match status" value="1"/>
</dbReference>
<sequence>MIATFITATVLAATVTGGLGVAETRWPCPRALAQLPDHVRRWIPESLLALAATGCRTGRPETAGSRSPETPDRIHRPAAPPPFHGSGPESPARRQPAPEHPEQGKAEKRKPEFRKPELKKPEPGKPGSGKSEPSRRQPRRPDRPSPGQIAVAAALRQVGTPYVWGGGSSTGPTRGGFDCSGLALHAWAKAGVTLTHYTGTQFRQGHRVPFSQLRPGDLVFFGGGAGAPAHVGLYVKNGVMVHAPKTGDVVKTTAFADSPYYRARYRGAVRPSPR</sequence>
<keyword evidence="8" id="KW-1185">Reference proteome</keyword>
<dbReference type="SUPFAM" id="SSF54001">
    <property type="entry name" value="Cysteine proteinases"/>
    <property type="match status" value="1"/>
</dbReference>
<dbReference type="Gene3D" id="3.90.1720.10">
    <property type="entry name" value="endopeptidase domain like (from Nostoc punctiforme)"/>
    <property type="match status" value="1"/>
</dbReference>
<comment type="similarity">
    <text evidence="1">Belongs to the peptidase C40 family.</text>
</comment>
<feature type="compositionally biased region" description="Basic and acidic residues" evidence="5">
    <location>
        <begin position="96"/>
        <end position="123"/>
    </location>
</feature>
<name>A0A8J3S4G7_PLARO</name>
<evidence type="ECO:0000256" key="4">
    <source>
        <dbReference type="ARBA" id="ARBA00022807"/>
    </source>
</evidence>
<feature type="region of interest" description="Disordered" evidence="5">
    <location>
        <begin position="54"/>
        <end position="146"/>
    </location>
</feature>
<dbReference type="PANTHER" id="PTHR47359:SF3">
    <property type="entry name" value="NLP_P60 DOMAIN-CONTAINING PROTEIN-RELATED"/>
    <property type="match status" value="1"/>
</dbReference>
<protein>
    <recommendedName>
        <fullName evidence="6">NlpC/P60 domain-containing protein</fullName>
    </recommendedName>
</protein>
<evidence type="ECO:0000256" key="2">
    <source>
        <dbReference type="ARBA" id="ARBA00022670"/>
    </source>
</evidence>
<evidence type="ECO:0000256" key="1">
    <source>
        <dbReference type="ARBA" id="ARBA00007074"/>
    </source>
</evidence>
<keyword evidence="4" id="KW-0788">Thiol protease</keyword>
<feature type="domain" description="NlpC/P60" evidence="6">
    <location>
        <begin position="144"/>
        <end position="272"/>
    </location>
</feature>
<dbReference type="RefSeq" id="WP_068921555.1">
    <property type="nucleotide sequence ID" value="NZ_BMQP01000021.1"/>
</dbReference>
<dbReference type="GO" id="GO:0006508">
    <property type="term" value="P:proteolysis"/>
    <property type="evidence" value="ECO:0007669"/>
    <property type="project" value="UniProtKB-KW"/>
</dbReference>
<evidence type="ECO:0000256" key="5">
    <source>
        <dbReference type="SAM" id="MobiDB-lite"/>
    </source>
</evidence>
<dbReference type="Proteomes" id="UP000655044">
    <property type="component" value="Unassembled WGS sequence"/>
</dbReference>
<dbReference type="PROSITE" id="PS51935">
    <property type="entry name" value="NLPC_P60"/>
    <property type="match status" value="1"/>
</dbReference>
<organism evidence="7 8">
    <name type="scientific">Planobispora rosea</name>
    <dbReference type="NCBI Taxonomy" id="35762"/>
    <lineage>
        <taxon>Bacteria</taxon>
        <taxon>Bacillati</taxon>
        <taxon>Actinomycetota</taxon>
        <taxon>Actinomycetes</taxon>
        <taxon>Streptosporangiales</taxon>
        <taxon>Streptosporangiaceae</taxon>
        <taxon>Planobispora</taxon>
    </lineage>
</organism>
<evidence type="ECO:0000313" key="8">
    <source>
        <dbReference type="Proteomes" id="UP000655044"/>
    </source>
</evidence>
<dbReference type="EMBL" id="BOOI01000039">
    <property type="protein sequence ID" value="GIH85776.1"/>
    <property type="molecule type" value="Genomic_DNA"/>
</dbReference>
<gene>
    <name evidence="7" type="ORF">Pro02_41840</name>
</gene>
<keyword evidence="3" id="KW-0378">Hydrolase</keyword>
<proteinExistence type="inferred from homology"/>
<evidence type="ECO:0000256" key="3">
    <source>
        <dbReference type="ARBA" id="ARBA00022801"/>
    </source>
</evidence>
<dbReference type="InterPro" id="IPR038765">
    <property type="entry name" value="Papain-like_cys_pep_sf"/>
</dbReference>
<dbReference type="GO" id="GO:0008234">
    <property type="term" value="F:cysteine-type peptidase activity"/>
    <property type="evidence" value="ECO:0007669"/>
    <property type="project" value="UniProtKB-KW"/>
</dbReference>
<dbReference type="Pfam" id="PF00877">
    <property type="entry name" value="NLPC_P60"/>
    <property type="match status" value="1"/>
</dbReference>
<dbReference type="InterPro" id="IPR000064">
    <property type="entry name" value="NLP_P60_dom"/>
</dbReference>
<keyword evidence="2" id="KW-0645">Protease</keyword>